<keyword evidence="1" id="KW-1133">Transmembrane helix</keyword>
<reference evidence="2" key="1">
    <citation type="submission" date="2018-06" db="EMBL/GenBank/DDBJ databases">
        <authorList>
            <person name="Zhirakovskaya E."/>
        </authorList>
    </citation>
    <scope>NUCLEOTIDE SEQUENCE</scope>
</reference>
<feature type="transmembrane region" description="Helical" evidence="1">
    <location>
        <begin position="36"/>
        <end position="56"/>
    </location>
</feature>
<proteinExistence type="predicted"/>
<organism evidence="2">
    <name type="scientific">hydrothermal vent metagenome</name>
    <dbReference type="NCBI Taxonomy" id="652676"/>
    <lineage>
        <taxon>unclassified sequences</taxon>
        <taxon>metagenomes</taxon>
        <taxon>ecological metagenomes</taxon>
    </lineage>
</organism>
<dbReference type="AlphaFoldDB" id="A0A3B0SDI5"/>
<dbReference type="EMBL" id="UOEF01000399">
    <property type="protein sequence ID" value="VAW04361.1"/>
    <property type="molecule type" value="Genomic_DNA"/>
</dbReference>
<keyword evidence="1" id="KW-0812">Transmembrane</keyword>
<keyword evidence="1" id="KW-0472">Membrane</keyword>
<evidence type="ECO:0000256" key="1">
    <source>
        <dbReference type="SAM" id="Phobius"/>
    </source>
</evidence>
<evidence type="ECO:0000313" key="2">
    <source>
        <dbReference type="EMBL" id="VAW04361.1"/>
    </source>
</evidence>
<sequence length="71" mass="7990">MEALFKKLFALMPLVWGLAFLAPLTAQIWQAMEWSVPFGMSPLAFGFTVGGLWGLYAQIRGTWLWKGQPSK</sequence>
<gene>
    <name evidence="2" type="ORF">MNBD_ALPHA04-1464</name>
</gene>
<protein>
    <submittedName>
        <fullName evidence="2">Uncharacterized protein</fullName>
    </submittedName>
</protein>
<name>A0A3B0SDI5_9ZZZZ</name>
<accession>A0A3B0SDI5</accession>